<feature type="domain" description="HIT" evidence="1">
    <location>
        <begin position="12"/>
        <end position="66"/>
    </location>
</feature>
<accession>A0A0E3WEN2</accession>
<dbReference type="SUPFAM" id="SSF54197">
    <property type="entry name" value="HIT-like"/>
    <property type="match status" value="1"/>
</dbReference>
<organism evidence="2 3">
    <name type="scientific">Streptococcus varani</name>
    <dbReference type="NCBI Taxonomy" id="1608583"/>
    <lineage>
        <taxon>Bacteria</taxon>
        <taxon>Bacillati</taxon>
        <taxon>Bacillota</taxon>
        <taxon>Bacilli</taxon>
        <taxon>Lactobacillales</taxon>
        <taxon>Streptococcaceae</taxon>
        <taxon>Streptococcus</taxon>
    </lineage>
</organism>
<evidence type="ECO:0000313" key="3">
    <source>
        <dbReference type="Proteomes" id="UP000198604"/>
    </source>
</evidence>
<dbReference type="InterPro" id="IPR036265">
    <property type="entry name" value="HIT-like_sf"/>
</dbReference>
<gene>
    <name evidence="2" type="ORF">BN1356_00356</name>
</gene>
<dbReference type="Pfam" id="PF01230">
    <property type="entry name" value="HIT"/>
    <property type="match status" value="1"/>
</dbReference>
<dbReference type="Gene3D" id="3.30.428.10">
    <property type="entry name" value="HIT-like"/>
    <property type="match status" value="1"/>
</dbReference>
<dbReference type="GO" id="GO:0006790">
    <property type="term" value="P:sulfur compound metabolic process"/>
    <property type="evidence" value="ECO:0007669"/>
    <property type="project" value="TreeGrafter"/>
</dbReference>
<keyword evidence="2" id="KW-0378">Hydrolase</keyword>
<protein>
    <submittedName>
        <fullName evidence="2">Diadenosine tetraphosphate (Ap4A) hydrolase and other HIT family hydrolases</fullName>
    </submittedName>
</protein>
<dbReference type="PANTHER" id="PTHR47670">
    <property type="entry name" value="ADENYLYLSULFATASE HINT3"/>
    <property type="match status" value="1"/>
</dbReference>
<dbReference type="Proteomes" id="UP000198604">
    <property type="component" value="Unassembled WGS sequence"/>
</dbReference>
<evidence type="ECO:0000259" key="1">
    <source>
        <dbReference type="Pfam" id="PF01230"/>
    </source>
</evidence>
<dbReference type="GO" id="GO:0047627">
    <property type="term" value="F:adenylylsulfatase activity"/>
    <property type="evidence" value="ECO:0007669"/>
    <property type="project" value="TreeGrafter"/>
</dbReference>
<dbReference type="RefSeq" id="WP_093649702.1">
    <property type="nucleotide sequence ID" value="NZ_CTEN01000001.1"/>
</dbReference>
<dbReference type="GO" id="GO:0009150">
    <property type="term" value="P:purine ribonucleotide metabolic process"/>
    <property type="evidence" value="ECO:0007669"/>
    <property type="project" value="TreeGrafter"/>
</dbReference>
<dbReference type="AlphaFoldDB" id="A0A0E3WEN2"/>
<dbReference type="PANTHER" id="PTHR47670:SF1">
    <property type="entry name" value="ADENYLYLSULFATASE HINT3"/>
    <property type="match status" value="1"/>
</dbReference>
<name>A0A0E3WEN2_9STRE</name>
<dbReference type="OrthoDB" id="9784774at2"/>
<keyword evidence="3" id="KW-1185">Reference proteome</keyword>
<dbReference type="STRING" id="1608583.BN1356_00356"/>
<proteinExistence type="predicted"/>
<dbReference type="InterPro" id="IPR011146">
    <property type="entry name" value="HIT-like"/>
</dbReference>
<reference evidence="3" key="1">
    <citation type="submission" date="2015-03" db="EMBL/GenBank/DDBJ databases">
        <authorList>
            <person name="Urmite Genomes"/>
        </authorList>
    </citation>
    <scope>NUCLEOTIDE SEQUENCE [LARGE SCALE GENOMIC DNA]</scope>
    <source>
        <strain evidence="3">FF10</strain>
    </source>
</reference>
<dbReference type="EMBL" id="CTEN01000001">
    <property type="protein sequence ID" value="CQR23984.1"/>
    <property type="molecule type" value="Genomic_DNA"/>
</dbReference>
<evidence type="ECO:0000313" key="2">
    <source>
        <dbReference type="EMBL" id="CQR23984.1"/>
    </source>
</evidence>
<sequence>MKECIFCHHISDSAVLYRTQHFKLVFDIDPIQTGHLLLISENHYESLTQLPLPVLHELIETEAYLVELMDEGTHFHVHLIPRTKNDGFWNMVDIEQIQLPIQSLLEKLKG</sequence>